<keyword evidence="3" id="KW-1185">Reference proteome</keyword>
<keyword evidence="1" id="KW-0175">Coiled coil</keyword>
<dbReference type="OrthoDB" id="2196219at2759"/>
<gene>
    <name evidence="2" type="ORF">NBO_64g0005</name>
</gene>
<dbReference type="HOGENOM" id="CLU_2015910_0_0_1"/>
<dbReference type="VEuPathDB" id="MicrosporidiaDB:NBO_64g0005"/>
<accession>R0MLB6</accession>
<evidence type="ECO:0000256" key="1">
    <source>
        <dbReference type="SAM" id="Coils"/>
    </source>
</evidence>
<reference evidence="2 3" key="1">
    <citation type="journal article" date="2013" name="BMC Genomics">
        <title>Comparative genomics of parasitic silkworm microsporidia reveal an association between genome expansion and host adaptation.</title>
        <authorList>
            <person name="Pan G."/>
            <person name="Xu J."/>
            <person name="Li T."/>
            <person name="Xia Q."/>
            <person name="Liu S.L."/>
            <person name="Zhang G."/>
            <person name="Li S."/>
            <person name="Li C."/>
            <person name="Liu H."/>
            <person name="Yang L."/>
            <person name="Liu T."/>
            <person name="Zhang X."/>
            <person name="Wu Z."/>
            <person name="Fan W."/>
            <person name="Dang X."/>
            <person name="Xiang H."/>
            <person name="Tao M."/>
            <person name="Li Y."/>
            <person name="Hu J."/>
            <person name="Li Z."/>
            <person name="Lin L."/>
            <person name="Luo J."/>
            <person name="Geng L."/>
            <person name="Wang L."/>
            <person name="Long M."/>
            <person name="Wan Y."/>
            <person name="He N."/>
            <person name="Zhang Z."/>
            <person name="Lu C."/>
            <person name="Keeling P.J."/>
            <person name="Wang J."/>
            <person name="Xiang Z."/>
            <person name="Zhou Z."/>
        </authorList>
    </citation>
    <scope>NUCLEOTIDE SEQUENCE [LARGE SCALE GENOMIC DNA]</scope>
    <source>
        <strain evidence="3">CQ1 / CVCC 102059</strain>
    </source>
</reference>
<dbReference type="Proteomes" id="UP000016927">
    <property type="component" value="Unassembled WGS sequence"/>
</dbReference>
<dbReference type="EMBL" id="KB908972">
    <property type="protein sequence ID" value="EOB13623.1"/>
    <property type="molecule type" value="Genomic_DNA"/>
</dbReference>
<proteinExistence type="predicted"/>
<name>R0MLB6_NOSB1</name>
<dbReference type="AlphaFoldDB" id="R0MLB6"/>
<organism evidence="2 3">
    <name type="scientific">Nosema bombycis (strain CQ1 / CVCC 102059)</name>
    <name type="common">Microsporidian parasite</name>
    <name type="synonym">Pebrine of silkworm</name>
    <dbReference type="NCBI Taxonomy" id="578461"/>
    <lineage>
        <taxon>Eukaryota</taxon>
        <taxon>Fungi</taxon>
        <taxon>Fungi incertae sedis</taxon>
        <taxon>Microsporidia</taxon>
        <taxon>Nosematidae</taxon>
        <taxon>Nosema</taxon>
    </lineage>
</organism>
<feature type="coiled-coil region" evidence="1">
    <location>
        <begin position="95"/>
        <end position="122"/>
    </location>
</feature>
<protein>
    <submittedName>
        <fullName evidence="2">Uncharacterized protein</fullName>
    </submittedName>
</protein>
<sequence>MKEDEKEKQDKNHIKRLDEPKAFAYEKSFLSNYFMPRTTKRGRFTIEDYSALESKFEISKEYKKGRFHVIETKPSKKEHSVADLLQIIELQNKQIEMLYSMINKENEEYEKIQIEIDKLFKRI</sequence>
<evidence type="ECO:0000313" key="2">
    <source>
        <dbReference type="EMBL" id="EOB13623.1"/>
    </source>
</evidence>
<evidence type="ECO:0000313" key="3">
    <source>
        <dbReference type="Proteomes" id="UP000016927"/>
    </source>
</evidence>